<dbReference type="AlphaFoldDB" id="A0A1Q9F6R5"/>
<protein>
    <recommendedName>
        <fullName evidence="4">Ion transport domain-containing protein</fullName>
    </recommendedName>
</protein>
<sequence>MEILRRIFAGPWRLFFTLKFTDMVSWIILIYWSCDVIMSNLVGFYQDGELIMNFRWIFLRYLRTWFIIDVLVLGPDWFLKILAATAPDTSQSEDDDGNLDQVANALRSLRVLRVSLWLMALGFTVGFGLEEWWWWWWWWWWWEEEEEEEEEEWQ</sequence>
<dbReference type="EMBL" id="LSRX01000004">
    <property type="protein sequence ID" value="OLQ15380.1"/>
    <property type="molecule type" value="Genomic_DNA"/>
</dbReference>
<evidence type="ECO:0000256" key="1">
    <source>
        <dbReference type="SAM" id="Phobius"/>
    </source>
</evidence>
<evidence type="ECO:0000313" key="3">
    <source>
        <dbReference type="Proteomes" id="UP000186817"/>
    </source>
</evidence>
<name>A0A1Q9F6R5_SYMMI</name>
<evidence type="ECO:0000313" key="2">
    <source>
        <dbReference type="EMBL" id="OLQ15380.1"/>
    </source>
</evidence>
<keyword evidence="1" id="KW-0472">Membrane</keyword>
<keyword evidence="1" id="KW-1133">Transmembrane helix</keyword>
<dbReference type="OrthoDB" id="421226at2759"/>
<evidence type="ECO:0008006" key="4">
    <source>
        <dbReference type="Google" id="ProtNLM"/>
    </source>
</evidence>
<keyword evidence="3" id="KW-1185">Reference proteome</keyword>
<keyword evidence="1" id="KW-0812">Transmembrane</keyword>
<accession>A0A1Q9F6R5</accession>
<dbReference type="Proteomes" id="UP000186817">
    <property type="component" value="Unassembled WGS sequence"/>
</dbReference>
<organism evidence="2 3">
    <name type="scientific">Symbiodinium microadriaticum</name>
    <name type="common">Dinoflagellate</name>
    <name type="synonym">Zooxanthella microadriatica</name>
    <dbReference type="NCBI Taxonomy" id="2951"/>
    <lineage>
        <taxon>Eukaryota</taxon>
        <taxon>Sar</taxon>
        <taxon>Alveolata</taxon>
        <taxon>Dinophyceae</taxon>
        <taxon>Suessiales</taxon>
        <taxon>Symbiodiniaceae</taxon>
        <taxon>Symbiodinium</taxon>
    </lineage>
</organism>
<proteinExistence type="predicted"/>
<reference evidence="2 3" key="1">
    <citation type="submission" date="2016-02" db="EMBL/GenBank/DDBJ databases">
        <title>Genome analysis of coral dinoflagellate symbionts highlights evolutionary adaptations to a symbiotic lifestyle.</title>
        <authorList>
            <person name="Aranda M."/>
            <person name="Li Y."/>
            <person name="Liew Y.J."/>
            <person name="Baumgarten S."/>
            <person name="Simakov O."/>
            <person name="Wilson M."/>
            <person name="Piel J."/>
            <person name="Ashoor H."/>
            <person name="Bougouffa S."/>
            <person name="Bajic V.B."/>
            <person name="Ryu T."/>
            <person name="Ravasi T."/>
            <person name="Bayer T."/>
            <person name="Micklem G."/>
            <person name="Kim H."/>
            <person name="Bhak J."/>
            <person name="Lajeunesse T.C."/>
            <person name="Voolstra C.R."/>
        </authorList>
    </citation>
    <scope>NUCLEOTIDE SEQUENCE [LARGE SCALE GENOMIC DNA]</scope>
    <source>
        <strain evidence="2 3">CCMP2467</strain>
    </source>
</reference>
<gene>
    <name evidence="2" type="ORF">AK812_SmicGene440</name>
</gene>
<feature type="transmembrane region" description="Helical" evidence="1">
    <location>
        <begin position="116"/>
        <end position="135"/>
    </location>
</feature>
<comment type="caution">
    <text evidence="2">The sequence shown here is derived from an EMBL/GenBank/DDBJ whole genome shotgun (WGS) entry which is preliminary data.</text>
</comment>